<comment type="caution">
    <text evidence="2">The sequence shown here is derived from an EMBL/GenBank/DDBJ whole genome shotgun (WGS) entry which is preliminary data.</text>
</comment>
<feature type="chain" id="PRO_5041207003" description="Secreted protein" evidence="1">
    <location>
        <begin position="27"/>
        <end position="143"/>
    </location>
</feature>
<reference evidence="2" key="2">
    <citation type="submission" date="2023-02" db="EMBL/GenBank/DDBJ databases">
        <authorList>
            <person name="Sun Q."/>
            <person name="Mori K."/>
        </authorList>
    </citation>
    <scope>NUCLEOTIDE SEQUENCE</scope>
    <source>
        <strain evidence="2">NBRC 112290</strain>
    </source>
</reference>
<gene>
    <name evidence="2" type="ORF">GCM10025875_29250</name>
</gene>
<evidence type="ECO:0008006" key="4">
    <source>
        <dbReference type="Google" id="ProtNLM"/>
    </source>
</evidence>
<keyword evidence="3" id="KW-1185">Reference proteome</keyword>
<evidence type="ECO:0000313" key="2">
    <source>
        <dbReference type="EMBL" id="GMA32933.1"/>
    </source>
</evidence>
<dbReference type="RefSeq" id="WP_284251630.1">
    <property type="nucleotide sequence ID" value="NZ_BSUM01000001.1"/>
</dbReference>
<evidence type="ECO:0000256" key="1">
    <source>
        <dbReference type="SAM" id="SignalP"/>
    </source>
</evidence>
<proteinExistence type="predicted"/>
<protein>
    <recommendedName>
        <fullName evidence="4">Secreted protein</fullName>
    </recommendedName>
</protein>
<feature type="signal peptide" evidence="1">
    <location>
        <begin position="1"/>
        <end position="26"/>
    </location>
</feature>
<accession>A0AA38CRN7</accession>
<name>A0AA38CRN7_9MICO</name>
<evidence type="ECO:0000313" key="3">
    <source>
        <dbReference type="Proteomes" id="UP001157161"/>
    </source>
</evidence>
<dbReference type="PROSITE" id="PS51257">
    <property type="entry name" value="PROKAR_LIPOPROTEIN"/>
    <property type="match status" value="1"/>
</dbReference>
<dbReference type="Proteomes" id="UP001157161">
    <property type="component" value="Unassembled WGS sequence"/>
</dbReference>
<organism evidence="2 3">
    <name type="scientific">Litorihabitans aurantiacus</name>
    <dbReference type="NCBI Taxonomy" id="1930061"/>
    <lineage>
        <taxon>Bacteria</taxon>
        <taxon>Bacillati</taxon>
        <taxon>Actinomycetota</taxon>
        <taxon>Actinomycetes</taxon>
        <taxon>Micrococcales</taxon>
        <taxon>Beutenbergiaceae</taxon>
        <taxon>Litorihabitans</taxon>
    </lineage>
</organism>
<reference evidence="2" key="1">
    <citation type="journal article" date="2014" name="Int. J. Syst. Evol. Microbiol.">
        <title>Complete genome sequence of Corynebacterium casei LMG S-19264T (=DSM 44701T), isolated from a smear-ripened cheese.</title>
        <authorList>
            <consortium name="US DOE Joint Genome Institute (JGI-PGF)"/>
            <person name="Walter F."/>
            <person name="Albersmeier A."/>
            <person name="Kalinowski J."/>
            <person name="Ruckert C."/>
        </authorList>
    </citation>
    <scope>NUCLEOTIDE SEQUENCE</scope>
    <source>
        <strain evidence="2">NBRC 112290</strain>
    </source>
</reference>
<keyword evidence="1" id="KW-0732">Signal</keyword>
<sequence length="143" mass="15112">MGSRAVRVPIWVVAALASSGATGVSACSSYPCTTEGYSSTIVVEVEGRRSDIADLELCVEDRCSSDDDVTDPSRLIAHGPPTRADDGSRWTFGVALHRDHLVVRALAADGSILRETPVSVDFRRVGGSARCGGPQEAIVRIDV</sequence>
<dbReference type="EMBL" id="BSUM01000001">
    <property type="protein sequence ID" value="GMA32933.1"/>
    <property type="molecule type" value="Genomic_DNA"/>
</dbReference>
<dbReference type="AlphaFoldDB" id="A0AA38CRN7"/>